<comment type="caution">
    <text evidence="5">The sequence shown here is derived from an EMBL/GenBank/DDBJ whole genome shotgun (WGS) entry which is preliminary data.</text>
</comment>
<feature type="domain" description="SLH" evidence="4">
    <location>
        <begin position="28"/>
        <end position="91"/>
    </location>
</feature>
<dbReference type="EMBL" id="JAFLQW010000191">
    <property type="protein sequence ID" value="MBO0348820.1"/>
    <property type="molecule type" value="Genomic_DNA"/>
</dbReference>
<proteinExistence type="predicted"/>
<feature type="domain" description="SLH" evidence="4">
    <location>
        <begin position="92"/>
        <end position="152"/>
    </location>
</feature>
<feature type="chain" id="PRO_5046114955" evidence="3">
    <location>
        <begin position="24"/>
        <end position="605"/>
    </location>
</feature>
<organism evidence="5 6">
    <name type="scientific">Phormidium pseudopriestleyi FRX01</name>
    <dbReference type="NCBI Taxonomy" id="1759528"/>
    <lineage>
        <taxon>Bacteria</taxon>
        <taxon>Bacillati</taxon>
        <taxon>Cyanobacteriota</taxon>
        <taxon>Cyanophyceae</taxon>
        <taxon>Oscillatoriophycideae</taxon>
        <taxon>Oscillatoriales</taxon>
        <taxon>Oscillatoriaceae</taxon>
        <taxon>Phormidium</taxon>
    </lineage>
</organism>
<keyword evidence="1 3" id="KW-0732">Signal</keyword>
<dbReference type="InterPro" id="IPR003790">
    <property type="entry name" value="GHL10"/>
</dbReference>
<sequence length="605" mass="69202">MFNFQNWQFLRVFLLSLSLIPLATVPTRAQSSFTDVQGHWAQSCIETLQTRRIINGYQDGTFRPNAPVTRAEFATMLDVAFPNATAGRDAVTFTDVPSSYWATSAIRSAYQRGFLSGYPGNRFNPTENIRRVQAWVSLVSGLNYSPQGEPQQLLSQMFDDAGQIPSYARDAIAAATEKRLIVNYPNLRRLDSDRPATRADVSAFLCQALMGRSSPLPSEYVALAPIPIPNSEIRGVWLTNIDSDVLFSKGNLEWGMKRLADLNFNTVYPTVWNWGYTLYPSQVAQRVTGKSMQLVTPIDRNHDPNLGQGRDMLKEAIAEGKKHGLRVIPWFEFGFMAPADSELARRHPHWITERSDGTEVKMEGEHPRVWLNPFHPEVQQFILDLLLEIVTNYEVDGIQLDDHLGLPSEYGYDDYTVNLYKQEHDGNSPPTDPKDPDWLRWRADKITAFKERMFREIKARNPKAIVSLSPNPQEFSYQYYLADWATWEQKGLVEEIVLQLYRNDINVFIEELERPEVQAARRNIPVGIGILSGLRGRPIPMSQIQEQVEVVREKGFAGVSFFFYESMWNWSDETPAQRERGFGELFPNRADRPSVIDNENWQPNP</sequence>
<dbReference type="RefSeq" id="WP_207087359.1">
    <property type="nucleotide sequence ID" value="NZ_JAFLQW010000191.1"/>
</dbReference>
<dbReference type="Pfam" id="PF02638">
    <property type="entry name" value="GHL10"/>
    <property type="match status" value="1"/>
</dbReference>
<feature type="signal peptide" evidence="3">
    <location>
        <begin position="1"/>
        <end position="23"/>
    </location>
</feature>
<dbReference type="InterPro" id="IPR017853">
    <property type="entry name" value="GH"/>
</dbReference>
<dbReference type="InterPro" id="IPR052177">
    <property type="entry name" value="Divisome_Glycosyl_Hydrolase"/>
</dbReference>
<evidence type="ECO:0000259" key="4">
    <source>
        <dbReference type="PROSITE" id="PS51272"/>
    </source>
</evidence>
<dbReference type="Gene3D" id="3.20.20.80">
    <property type="entry name" value="Glycosidases"/>
    <property type="match status" value="1"/>
</dbReference>
<dbReference type="Pfam" id="PF00395">
    <property type="entry name" value="SLH"/>
    <property type="match status" value="2"/>
</dbReference>
<protein>
    <submittedName>
        <fullName evidence="5">Family 10 glycosylhydrolase</fullName>
    </submittedName>
</protein>
<evidence type="ECO:0000256" key="2">
    <source>
        <dbReference type="SAM" id="MobiDB-lite"/>
    </source>
</evidence>
<evidence type="ECO:0000256" key="1">
    <source>
        <dbReference type="ARBA" id="ARBA00022729"/>
    </source>
</evidence>
<dbReference type="SUPFAM" id="SSF51445">
    <property type="entry name" value="(Trans)glycosidases"/>
    <property type="match status" value="1"/>
</dbReference>
<gene>
    <name evidence="5" type="ORF">J0895_06845</name>
</gene>
<evidence type="ECO:0000256" key="3">
    <source>
        <dbReference type="SAM" id="SignalP"/>
    </source>
</evidence>
<dbReference type="Proteomes" id="UP000664844">
    <property type="component" value="Unassembled WGS sequence"/>
</dbReference>
<dbReference type="InterPro" id="IPR001119">
    <property type="entry name" value="SLH_dom"/>
</dbReference>
<dbReference type="PANTHER" id="PTHR43405">
    <property type="entry name" value="GLYCOSYL HYDROLASE DIGH"/>
    <property type="match status" value="1"/>
</dbReference>
<evidence type="ECO:0000313" key="6">
    <source>
        <dbReference type="Proteomes" id="UP000664844"/>
    </source>
</evidence>
<dbReference type="PANTHER" id="PTHR43405:SF1">
    <property type="entry name" value="GLYCOSYL HYDROLASE DIGH"/>
    <property type="match status" value="1"/>
</dbReference>
<name>A0ABS3FNX8_9CYAN</name>
<accession>A0ABS3FNX8</accession>
<evidence type="ECO:0000313" key="5">
    <source>
        <dbReference type="EMBL" id="MBO0348820.1"/>
    </source>
</evidence>
<dbReference type="PROSITE" id="PS51272">
    <property type="entry name" value="SLH"/>
    <property type="match status" value="3"/>
</dbReference>
<keyword evidence="6" id="KW-1185">Reference proteome</keyword>
<feature type="domain" description="SLH" evidence="4">
    <location>
        <begin position="155"/>
        <end position="219"/>
    </location>
</feature>
<reference evidence="5 6" key="1">
    <citation type="submission" date="2021-03" db="EMBL/GenBank/DDBJ databases">
        <title>Metabolic Capacity of the Antarctic Cyanobacterium Phormidium pseudopriestleyi that Sustains Oxygenic Photosynthesis in the Presence of Hydrogen Sulfide.</title>
        <authorList>
            <person name="Lumian J.E."/>
            <person name="Jungblut A.D."/>
            <person name="Dillon M.L."/>
            <person name="Hawes I."/>
            <person name="Doran P.T."/>
            <person name="Mackey T.J."/>
            <person name="Dick G.J."/>
            <person name="Grettenberger C.L."/>
            <person name="Sumner D.Y."/>
        </authorList>
    </citation>
    <scope>NUCLEOTIDE SEQUENCE [LARGE SCALE GENOMIC DNA]</scope>
    <source>
        <strain evidence="5 6">FRX01</strain>
    </source>
</reference>
<feature type="region of interest" description="Disordered" evidence="2">
    <location>
        <begin position="584"/>
        <end position="605"/>
    </location>
</feature>